<evidence type="ECO:0000259" key="1">
    <source>
        <dbReference type="Pfam" id="PF24016"/>
    </source>
</evidence>
<proteinExistence type="predicted"/>
<dbReference type="InterPro" id="IPR055754">
    <property type="entry name" value="DUF7330"/>
</dbReference>
<dbReference type="EMBL" id="JARKIE010000061">
    <property type="protein sequence ID" value="KAJ7691032.1"/>
    <property type="molecule type" value="Genomic_DNA"/>
</dbReference>
<feature type="domain" description="DUF7330" evidence="1">
    <location>
        <begin position="1"/>
        <end position="78"/>
    </location>
</feature>
<comment type="caution">
    <text evidence="2">The sequence shown here is derived from an EMBL/GenBank/DDBJ whole genome shotgun (WGS) entry which is preliminary data.</text>
</comment>
<dbReference type="AlphaFoldDB" id="A0AAD7GJM8"/>
<evidence type="ECO:0000313" key="3">
    <source>
        <dbReference type="Proteomes" id="UP001221757"/>
    </source>
</evidence>
<reference evidence="2" key="1">
    <citation type="submission" date="2023-03" db="EMBL/GenBank/DDBJ databases">
        <title>Massive genome expansion in bonnet fungi (Mycena s.s.) driven by repeated elements and novel gene families across ecological guilds.</title>
        <authorList>
            <consortium name="Lawrence Berkeley National Laboratory"/>
            <person name="Harder C.B."/>
            <person name="Miyauchi S."/>
            <person name="Viragh M."/>
            <person name="Kuo A."/>
            <person name="Thoen E."/>
            <person name="Andreopoulos B."/>
            <person name="Lu D."/>
            <person name="Skrede I."/>
            <person name="Drula E."/>
            <person name="Henrissat B."/>
            <person name="Morin E."/>
            <person name="Kohler A."/>
            <person name="Barry K."/>
            <person name="LaButti K."/>
            <person name="Morin E."/>
            <person name="Salamov A."/>
            <person name="Lipzen A."/>
            <person name="Mereny Z."/>
            <person name="Hegedus B."/>
            <person name="Baldrian P."/>
            <person name="Stursova M."/>
            <person name="Weitz H."/>
            <person name="Taylor A."/>
            <person name="Grigoriev I.V."/>
            <person name="Nagy L.G."/>
            <person name="Martin F."/>
            <person name="Kauserud H."/>
        </authorList>
    </citation>
    <scope>NUCLEOTIDE SEQUENCE</scope>
    <source>
        <strain evidence="2">CBHHK067</strain>
    </source>
</reference>
<organism evidence="2 3">
    <name type="scientific">Mycena rosella</name>
    <name type="common">Pink bonnet</name>
    <name type="synonym">Agaricus rosellus</name>
    <dbReference type="NCBI Taxonomy" id="1033263"/>
    <lineage>
        <taxon>Eukaryota</taxon>
        <taxon>Fungi</taxon>
        <taxon>Dikarya</taxon>
        <taxon>Basidiomycota</taxon>
        <taxon>Agaricomycotina</taxon>
        <taxon>Agaricomycetes</taxon>
        <taxon>Agaricomycetidae</taxon>
        <taxon>Agaricales</taxon>
        <taxon>Marasmiineae</taxon>
        <taxon>Mycenaceae</taxon>
        <taxon>Mycena</taxon>
    </lineage>
</organism>
<feature type="non-terminal residue" evidence="2">
    <location>
        <position position="165"/>
    </location>
</feature>
<protein>
    <recommendedName>
        <fullName evidence="1">DUF7330 domain-containing protein</fullName>
    </recommendedName>
</protein>
<accession>A0AAD7GJM8</accession>
<keyword evidence="3" id="KW-1185">Reference proteome</keyword>
<gene>
    <name evidence="2" type="ORF">B0H17DRAFT_1179737</name>
</gene>
<dbReference type="Pfam" id="PF24016">
    <property type="entry name" value="DUF7330"/>
    <property type="match status" value="1"/>
</dbReference>
<evidence type="ECO:0000313" key="2">
    <source>
        <dbReference type="EMBL" id="KAJ7691032.1"/>
    </source>
</evidence>
<name>A0AAD7GJM8_MYCRO</name>
<sequence length="165" mass="18104">IRLNAYSSNGPITIHLPPSFRGPVTIRSPAVRVSEHPAAELTTFSEEEHARRYFVGDFSAWTEEWAGDTLEVESACGSGGARVHRRRRRGEFRGAVCVYVSGCVQWCGRAEEGPPRLTTRATCRRPNEGEQSSVIIFAVNFKFPVPAGIRAPSNLSARPVLHAGD</sequence>
<dbReference type="Proteomes" id="UP001221757">
    <property type="component" value="Unassembled WGS sequence"/>
</dbReference>